<proteinExistence type="predicted"/>
<keyword evidence="7" id="KW-0804">Transcription</keyword>
<evidence type="ECO:0000256" key="6">
    <source>
        <dbReference type="ARBA" id="ARBA00023015"/>
    </source>
</evidence>
<dbReference type="VEuPathDB" id="FungiDB:BO71DRAFT_451768"/>
<keyword evidence="5" id="KW-0862">Zinc</keyword>
<dbReference type="Pfam" id="PF04082">
    <property type="entry name" value="Fungal_trans"/>
    <property type="match status" value="1"/>
</dbReference>
<dbReference type="GO" id="GO:0000785">
    <property type="term" value="C:chromatin"/>
    <property type="evidence" value="ECO:0007669"/>
    <property type="project" value="TreeGrafter"/>
</dbReference>
<dbReference type="GO" id="GO:0000978">
    <property type="term" value="F:RNA polymerase II cis-regulatory region sequence-specific DNA binding"/>
    <property type="evidence" value="ECO:0007669"/>
    <property type="project" value="InterPro"/>
</dbReference>
<dbReference type="PANTHER" id="PTHR40626">
    <property type="entry name" value="MIP31509P"/>
    <property type="match status" value="1"/>
</dbReference>
<keyword evidence="3" id="KW-0677">Repeat</keyword>
<protein>
    <submittedName>
        <fullName evidence="11">C2H2 finger domain protein</fullName>
    </submittedName>
</protein>
<dbReference type="GO" id="GO:0000981">
    <property type="term" value="F:DNA-binding transcription factor activity, RNA polymerase II-specific"/>
    <property type="evidence" value="ECO:0007669"/>
    <property type="project" value="InterPro"/>
</dbReference>
<dbReference type="PANTHER" id="PTHR40626:SF8">
    <property type="entry name" value="C2H2 FINGER DOMAIN TRANSCRIPTION FACTOR (EUROFUNG)-RELATED"/>
    <property type="match status" value="1"/>
</dbReference>
<gene>
    <name evidence="11" type="ORF">BO71DRAFT_451768</name>
</gene>
<evidence type="ECO:0000256" key="3">
    <source>
        <dbReference type="ARBA" id="ARBA00022737"/>
    </source>
</evidence>
<dbReference type="InterPro" id="IPR051059">
    <property type="entry name" value="VerF-like"/>
</dbReference>
<dbReference type="GO" id="GO:0005634">
    <property type="term" value="C:nucleus"/>
    <property type="evidence" value="ECO:0007669"/>
    <property type="project" value="UniProtKB-SubCell"/>
</dbReference>
<dbReference type="CDD" id="cd12148">
    <property type="entry name" value="fungal_TF_MHR"/>
    <property type="match status" value="1"/>
</dbReference>
<keyword evidence="2" id="KW-0479">Metal-binding</keyword>
<evidence type="ECO:0000313" key="12">
    <source>
        <dbReference type="Proteomes" id="UP000247810"/>
    </source>
</evidence>
<dbReference type="GO" id="GO:0006351">
    <property type="term" value="P:DNA-templated transcription"/>
    <property type="evidence" value="ECO:0007669"/>
    <property type="project" value="InterPro"/>
</dbReference>
<sequence>MKVAAPSKHFCCTVCHRGFTRIDHLKRHQLRLITFATITPIAPSVGIKRSPRLVREVEGGMPVNRSCQKRNLQCNNEQKSLVNNSDLDSSVTLDSSLTPGKRDDCDSSNRGSIKFLLNGGTDSFTEEFLLPPRSDRARSLKYHNNKGLGEVGSSILNYPMGEDQADFAPAFIESDVANLEFFQENFLDFFNGPFGDPNRVADGPYAGPPNFSIGIPPVADPALPFAPQPPYEPEEPFAAALYHAILARACSVPLDRQAQERLATHLSFLLSTSRIRKFVLIYEKCWQPSCAMVHLASLNLATVPSPLLAAIVFMGAMYSRNAQEVFAAKQLLDFVELFIFSSETYSPESEVASMFSGARNFDNVTKDWDYFQNFQAGFIIVIVQYWAGSRGSRNRAMENRFSEVIKVARRLGLLKCRHQHPDVIPEYQWIQTESRIRTINIILLLDCAFSFFQNYPCRLSHTEAEFDFPCAESVFALAHPYTDFNFQAARGIIVSETFRNLFEDYHKDTMPSTPDSSASSNMASLTVLDMFVLIHLLYTFINTHMTLLAPIIRDNQPQFYHPKQFFPFESSDSSRGANGNGNSLIPDDSMLGAIRVALSRWREHWITLRNTVSRCEWAEMGFYKNGYNFWLVSQLLITKKQSLDVVMQMEVKCEDKLDKLKVLLMDDD</sequence>
<name>A0A319D466_9EURO</name>
<evidence type="ECO:0000313" key="11">
    <source>
        <dbReference type="EMBL" id="PYH91891.1"/>
    </source>
</evidence>
<dbReference type="InterPro" id="IPR007219">
    <property type="entry name" value="XnlR_reg_dom"/>
</dbReference>
<keyword evidence="8" id="KW-0539">Nucleus</keyword>
<dbReference type="OrthoDB" id="10018191at2759"/>
<dbReference type="PROSITE" id="PS50157">
    <property type="entry name" value="ZINC_FINGER_C2H2_2"/>
    <property type="match status" value="1"/>
</dbReference>
<accession>A0A319D466</accession>
<comment type="subcellular location">
    <subcellularLocation>
        <location evidence="1">Nucleus</location>
    </subcellularLocation>
</comment>
<dbReference type="InterPro" id="IPR013087">
    <property type="entry name" value="Znf_C2H2_type"/>
</dbReference>
<dbReference type="GO" id="GO:0008270">
    <property type="term" value="F:zinc ion binding"/>
    <property type="evidence" value="ECO:0007669"/>
    <property type="project" value="UniProtKB-KW"/>
</dbReference>
<reference evidence="11 12" key="1">
    <citation type="submission" date="2018-02" db="EMBL/GenBank/DDBJ databases">
        <title>The genomes of Aspergillus section Nigri reveals drivers in fungal speciation.</title>
        <authorList>
            <consortium name="DOE Joint Genome Institute"/>
            <person name="Vesth T.C."/>
            <person name="Nybo J."/>
            <person name="Theobald S."/>
            <person name="Brandl J."/>
            <person name="Frisvad J.C."/>
            <person name="Nielsen K.F."/>
            <person name="Lyhne E.K."/>
            <person name="Kogle M.E."/>
            <person name="Kuo A."/>
            <person name="Riley R."/>
            <person name="Clum A."/>
            <person name="Nolan M."/>
            <person name="Lipzen A."/>
            <person name="Salamov A."/>
            <person name="Henrissat B."/>
            <person name="Wiebenga A."/>
            <person name="De vries R.P."/>
            <person name="Grigoriev I.V."/>
            <person name="Mortensen U.H."/>
            <person name="Andersen M.R."/>
            <person name="Baker S.E."/>
        </authorList>
    </citation>
    <scope>NUCLEOTIDE SEQUENCE [LARGE SCALE GENOMIC DNA]</scope>
    <source>
        <strain evidence="11 12">CBS 707.79</strain>
    </source>
</reference>
<dbReference type="Proteomes" id="UP000247810">
    <property type="component" value="Unassembled WGS sequence"/>
</dbReference>
<feature type="domain" description="C2H2-type" evidence="10">
    <location>
        <begin position="10"/>
        <end position="29"/>
    </location>
</feature>
<evidence type="ECO:0000256" key="4">
    <source>
        <dbReference type="ARBA" id="ARBA00022771"/>
    </source>
</evidence>
<evidence type="ECO:0000256" key="1">
    <source>
        <dbReference type="ARBA" id="ARBA00004123"/>
    </source>
</evidence>
<evidence type="ECO:0000256" key="9">
    <source>
        <dbReference type="PROSITE-ProRule" id="PRU00042"/>
    </source>
</evidence>
<keyword evidence="4 9" id="KW-0863">Zinc-finger</keyword>
<evidence type="ECO:0000256" key="8">
    <source>
        <dbReference type="ARBA" id="ARBA00023242"/>
    </source>
</evidence>
<dbReference type="AlphaFoldDB" id="A0A319D466"/>
<evidence type="ECO:0000259" key="10">
    <source>
        <dbReference type="PROSITE" id="PS50157"/>
    </source>
</evidence>
<keyword evidence="6" id="KW-0805">Transcription regulation</keyword>
<organism evidence="11 12">
    <name type="scientific">Aspergillus ellipticus CBS 707.79</name>
    <dbReference type="NCBI Taxonomy" id="1448320"/>
    <lineage>
        <taxon>Eukaryota</taxon>
        <taxon>Fungi</taxon>
        <taxon>Dikarya</taxon>
        <taxon>Ascomycota</taxon>
        <taxon>Pezizomycotina</taxon>
        <taxon>Eurotiomycetes</taxon>
        <taxon>Eurotiomycetidae</taxon>
        <taxon>Eurotiales</taxon>
        <taxon>Aspergillaceae</taxon>
        <taxon>Aspergillus</taxon>
        <taxon>Aspergillus subgen. Circumdati</taxon>
    </lineage>
</organism>
<keyword evidence="12" id="KW-1185">Reference proteome</keyword>
<dbReference type="EMBL" id="KZ825931">
    <property type="protein sequence ID" value="PYH91891.1"/>
    <property type="molecule type" value="Genomic_DNA"/>
</dbReference>
<evidence type="ECO:0000256" key="7">
    <source>
        <dbReference type="ARBA" id="ARBA00023163"/>
    </source>
</evidence>
<evidence type="ECO:0000256" key="5">
    <source>
        <dbReference type="ARBA" id="ARBA00022833"/>
    </source>
</evidence>
<dbReference type="STRING" id="1448320.A0A319D466"/>
<evidence type="ECO:0000256" key="2">
    <source>
        <dbReference type="ARBA" id="ARBA00022723"/>
    </source>
</evidence>